<evidence type="ECO:0000313" key="3">
    <source>
        <dbReference type="Proteomes" id="UP001497482"/>
    </source>
</evidence>
<dbReference type="EMBL" id="OZ035837">
    <property type="protein sequence ID" value="CAL1582444.1"/>
    <property type="molecule type" value="Genomic_DNA"/>
</dbReference>
<name>A0AAV2K4T9_KNICA</name>
<dbReference type="InterPro" id="IPR038557">
    <property type="entry name" value="RLR_C_sf"/>
</dbReference>
<dbReference type="Proteomes" id="UP001497482">
    <property type="component" value="Chromosome 15"/>
</dbReference>
<proteinExistence type="predicted"/>
<dbReference type="Pfam" id="PF11648">
    <property type="entry name" value="RIG-I_C-RD"/>
    <property type="match status" value="1"/>
</dbReference>
<dbReference type="AlphaFoldDB" id="A0AAV2K4T9"/>
<evidence type="ECO:0000259" key="1">
    <source>
        <dbReference type="PROSITE" id="PS51789"/>
    </source>
</evidence>
<protein>
    <recommendedName>
        <fullName evidence="1">RLR CTR domain-containing protein</fullName>
    </recommendedName>
</protein>
<dbReference type="Gene3D" id="2.170.150.30">
    <property type="entry name" value="RIG-I-like receptor, C-terminal regulatory domain"/>
    <property type="match status" value="1"/>
</dbReference>
<dbReference type="PROSITE" id="PS51789">
    <property type="entry name" value="RLR_CTR"/>
    <property type="match status" value="1"/>
</dbReference>
<reference evidence="2 3" key="1">
    <citation type="submission" date="2024-04" db="EMBL/GenBank/DDBJ databases">
        <authorList>
            <person name="Waldvogel A.-M."/>
            <person name="Schoenle A."/>
        </authorList>
    </citation>
    <scope>NUCLEOTIDE SEQUENCE [LARGE SCALE GENOMIC DNA]</scope>
</reference>
<organism evidence="2 3">
    <name type="scientific">Knipowitschia caucasica</name>
    <name type="common">Caucasian dwarf goby</name>
    <name type="synonym">Pomatoschistus caucasicus</name>
    <dbReference type="NCBI Taxonomy" id="637954"/>
    <lineage>
        <taxon>Eukaryota</taxon>
        <taxon>Metazoa</taxon>
        <taxon>Chordata</taxon>
        <taxon>Craniata</taxon>
        <taxon>Vertebrata</taxon>
        <taxon>Euteleostomi</taxon>
        <taxon>Actinopterygii</taxon>
        <taxon>Neopterygii</taxon>
        <taxon>Teleostei</taxon>
        <taxon>Neoteleostei</taxon>
        <taxon>Acanthomorphata</taxon>
        <taxon>Gobiaria</taxon>
        <taxon>Gobiiformes</taxon>
        <taxon>Gobioidei</taxon>
        <taxon>Gobiidae</taxon>
        <taxon>Gobiinae</taxon>
        <taxon>Knipowitschia</taxon>
    </lineage>
</organism>
<sequence>MHRVNLSEAFGKLFMIKENNTLRERNLDYEVNGSIACKKCGNPWGSMMNYRGLNCPCLHVKNFGVTLKGEKVSKCSKWSELPVKFRAFDYANHVAQMNSSESEDDEEEEDENEN</sequence>
<evidence type="ECO:0000313" key="2">
    <source>
        <dbReference type="EMBL" id="CAL1582444.1"/>
    </source>
</evidence>
<keyword evidence="3" id="KW-1185">Reference proteome</keyword>
<feature type="domain" description="RLR CTR" evidence="1">
    <location>
        <begin position="1"/>
        <end position="95"/>
    </location>
</feature>
<gene>
    <name evidence="2" type="ORF">KC01_LOCUS13051</name>
</gene>
<dbReference type="InterPro" id="IPR021673">
    <property type="entry name" value="RLR_CTR"/>
</dbReference>
<accession>A0AAV2K4T9</accession>